<comment type="caution">
    <text evidence="1">The sequence shown here is derived from an EMBL/GenBank/DDBJ whole genome shotgun (WGS) entry which is preliminary data.</text>
</comment>
<sequence length="139" mass="15211">MKSLVVILIGSISFLSYGQENNIKSITIAWEQLGAPLSLVNDNSNINTYQLLEVDLSVDLRQQYLKKNASPMMLLPDNKSIQSEYNFSFPQPKKGNVGFSVSGNGYNANVNSTGEIKNTAYKDASLYSGAFCPITGLAY</sequence>
<reference evidence="2" key="1">
    <citation type="journal article" date="2019" name="Int. J. Syst. Evol. Microbiol.">
        <title>The Global Catalogue of Microorganisms (GCM) 10K type strain sequencing project: providing services to taxonomists for standard genome sequencing and annotation.</title>
        <authorList>
            <consortium name="The Broad Institute Genomics Platform"/>
            <consortium name="The Broad Institute Genome Sequencing Center for Infectious Disease"/>
            <person name="Wu L."/>
            <person name="Ma J."/>
        </authorList>
    </citation>
    <scope>NUCLEOTIDE SEQUENCE [LARGE SCALE GENOMIC DNA]</scope>
    <source>
        <strain evidence="2">DT92</strain>
    </source>
</reference>
<organism evidence="1 2">
    <name type="scientific">Aquimarina celericrescens</name>
    <dbReference type="NCBI Taxonomy" id="1964542"/>
    <lineage>
        <taxon>Bacteria</taxon>
        <taxon>Pseudomonadati</taxon>
        <taxon>Bacteroidota</taxon>
        <taxon>Flavobacteriia</taxon>
        <taxon>Flavobacteriales</taxon>
        <taxon>Flavobacteriaceae</taxon>
        <taxon>Aquimarina</taxon>
    </lineage>
</organism>
<gene>
    <name evidence="1" type="ORF">ACFSJT_01150</name>
</gene>
<evidence type="ECO:0000313" key="2">
    <source>
        <dbReference type="Proteomes" id="UP001597344"/>
    </source>
</evidence>
<protein>
    <submittedName>
        <fullName evidence="1">Uncharacterized protein</fullName>
    </submittedName>
</protein>
<keyword evidence="2" id="KW-1185">Reference proteome</keyword>
<dbReference type="Proteomes" id="UP001597344">
    <property type="component" value="Unassembled WGS sequence"/>
</dbReference>
<evidence type="ECO:0000313" key="1">
    <source>
        <dbReference type="EMBL" id="MFD2185383.1"/>
    </source>
</evidence>
<name>A0ABW5AQY1_9FLAO</name>
<accession>A0ABW5AQY1</accession>
<proteinExistence type="predicted"/>
<dbReference type="EMBL" id="JBHUHY010000002">
    <property type="protein sequence ID" value="MFD2185383.1"/>
    <property type="molecule type" value="Genomic_DNA"/>
</dbReference>
<dbReference type="RefSeq" id="WP_378318346.1">
    <property type="nucleotide sequence ID" value="NZ_JBHUHY010000002.1"/>
</dbReference>